<keyword evidence="2" id="KW-1185">Reference proteome</keyword>
<evidence type="ECO:0000313" key="1">
    <source>
        <dbReference type="EMBL" id="TWE12752.1"/>
    </source>
</evidence>
<dbReference type="Proteomes" id="UP000318297">
    <property type="component" value="Unassembled WGS sequence"/>
</dbReference>
<accession>A0A561EAW6</accession>
<dbReference type="EMBL" id="VIVQ01000001">
    <property type="protein sequence ID" value="TWE12752.1"/>
    <property type="molecule type" value="Genomic_DNA"/>
</dbReference>
<sequence length="179" mass="19657">MPIFEFTRPDRFIAGTVGPPGGRTFFLQAVQGRHVISVSLEKEQVAVLAERVNDLLDELSVADDIPAAPQDNDPLTTPIEDEFRVNTLSLAWEPEQEVLIIECHDRQVELEPTEDGEDMLEVTDPDASMVRVVLGPAQAREFARRGLASVADGRPPCPFCGGPLDPTGHICPRANGYKR</sequence>
<dbReference type="AlphaFoldDB" id="A0A561EAW6"/>
<protein>
    <submittedName>
        <fullName evidence="1">Putative repeat protein (TIGR03847 family)</fullName>
    </submittedName>
</protein>
<dbReference type="RefSeq" id="WP_145226979.1">
    <property type="nucleotide sequence ID" value="NZ_VIVQ01000001.1"/>
</dbReference>
<organism evidence="1 2">
    <name type="scientific">Rudaeicoccus suwonensis</name>
    <dbReference type="NCBI Taxonomy" id="657409"/>
    <lineage>
        <taxon>Bacteria</taxon>
        <taxon>Bacillati</taxon>
        <taxon>Actinomycetota</taxon>
        <taxon>Actinomycetes</taxon>
        <taxon>Micrococcales</taxon>
        <taxon>Dermacoccaceae</taxon>
        <taxon>Rudaeicoccus</taxon>
    </lineage>
</organism>
<dbReference type="Pfam" id="PF11290">
    <property type="entry name" value="DUF3090"/>
    <property type="match status" value="1"/>
</dbReference>
<gene>
    <name evidence="1" type="ORF">BKA23_1570</name>
</gene>
<proteinExistence type="predicted"/>
<dbReference type="NCBIfam" id="TIGR03847">
    <property type="entry name" value="conserved hypothetical protein"/>
    <property type="match status" value="1"/>
</dbReference>
<evidence type="ECO:0000313" key="2">
    <source>
        <dbReference type="Proteomes" id="UP000318297"/>
    </source>
</evidence>
<dbReference type="InterPro" id="IPR021441">
    <property type="entry name" value="DUF3090"/>
</dbReference>
<dbReference type="OrthoDB" id="156387at2"/>
<comment type="caution">
    <text evidence="1">The sequence shown here is derived from an EMBL/GenBank/DDBJ whole genome shotgun (WGS) entry which is preliminary data.</text>
</comment>
<name>A0A561EAW6_9MICO</name>
<reference evidence="1 2" key="1">
    <citation type="submission" date="2019-06" db="EMBL/GenBank/DDBJ databases">
        <title>Sequencing the genomes of 1000 actinobacteria strains.</title>
        <authorList>
            <person name="Klenk H.-P."/>
        </authorList>
    </citation>
    <scope>NUCLEOTIDE SEQUENCE [LARGE SCALE GENOMIC DNA]</scope>
    <source>
        <strain evidence="1 2">DSM 19560</strain>
    </source>
</reference>